<dbReference type="Gene3D" id="1.10.3210.10">
    <property type="entry name" value="Hypothetical protein af1432"/>
    <property type="match status" value="1"/>
</dbReference>
<evidence type="ECO:0000313" key="2">
    <source>
        <dbReference type="EMBL" id="OHA91142.1"/>
    </source>
</evidence>
<dbReference type="EMBL" id="MHVJ01000013">
    <property type="protein sequence ID" value="OHA91142.1"/>
    <property type="molecule type" value="Genomic_DNA"/>
</dbReference>
<dbReference type="SUPFAM" id="SSF109604">
    <property type="entry name" value="HD-domain/PDEase-like"/>
    <property type="match status" value="1"/>
</dbReference>
<evidence type="ECO:0000259" key="1">
    <source>
        <dbReference type="Pfam" id="PF01966"/>
    </source>
</evidence>
<dbReference type="InterPro" id="IPR006675">
    <property type="entry name" value="HDIG_dom"/>
</dbReference>
<gene>
    <name evidence="2" type="ORF">A2758_01540</name>
</gene>
<sequence>MGKGKTKFFSSFALAHMGEMRILKRGGVLGKANRDWRNVAEHCLVEAALAYVLAEHLGAERDVVVRAALLHDWYKRHEREAMTKSGVDVGHQATIRADSYLLSCYGVSDTVIRVARANIPESADIARLATRSLEEKVMHFIDLVTSSSAPVPFEERFRTLEKKEQNVAFSESYRSKFGKGLYELQMEVGRREQDEFEKVLGLASGTLVDFLRKEVEKKFQV</sequence>
<dbReference type="AlphaFoldDB" id="A0A1G2T1Y7"/>
<dbReference type="InterPro" id="IPR006674">
    <property type="entry name" value="HD_domain"/>
</dbReference>
<dbReference type="Proteomes" id="UP000178612">
    <property type="component" value="Unassembled WGS sequence"/>
</dbReference>
<proteinExistence type="predicted"/>
<comment type="caution">
    <text evidence="2">The sequence shown here is derived from an EMBL/GenBank/DDBJ whole genome shotgun (WGS) entry which is preliminary data.</text>
</comment>
<reference evidence="2 3" key="1">
    <citation type="journal article" date="2016" name="Nat. Commun.">
        <title>Thousands of microbial genomes shed light on interconnected biogeochemical processes in an aquifer system.</title>
        <authorList>
            <person name="Anantharaman K."/>
            <person name="Brown C.T."/>
            <person name="Hug L.A."/>
            <person name="Sharon I."/>
            <person name="Castelle C.J."/>
            <person name="Probst A.J."/>
            <person name="Thomas B.C."/>
            <person name="Singh A."/>
            <person name="Wilkins M.J."/>
            <person name="Karaoz U."/>
            <person name="Brodie E.L."/>
            <person name="Williams K.H."/>
            <person name="Hubbard S.S."/>
            <person name="Banfield J.F."/>
        </authorList>
    </citation>
    <scope>NUCLEOTIDE SEQUENCE [LARGE SCALE GENOMIC DNA]</scope>
</reference>
<evidence type="ECO:0000313" key="3">
    <source>
        <dbReference type="Proteomes" id="UP000178612"/>
    </source>
</evidence>
<dbReference type="NCBIfam" id="TIGR00277">
    <property type="entry name" value="HDIG"/>
    <property type="match status" value="1"/>
</dbReference>
<name>A0A1G2T1Y7_9BACT</name>
<feature type="domain" description="HD" evidence="1">
    <location>
        <begin position="39"/>
        <end position="84"/>
    </location>
</feature>
<organism evidence="2 3">
    <name type="scientific">Candidatus Zambryskibacteria bacterium RIFCSPHIGHO2_01_FULL_49_18</name>
    <dbReference type="NCBI Taxonomy" id="1802740"/>
    <lineage>
        <taxon>Bacteria</taxon>
        <taxon>Candidatus Zambryskiibacteriota</taxon>
    </lineage>
</organism>
<protein>
    <recommendedName>
        <fullName evidence="1">HD domain-containing protein</fullName>
    </recommendedName>
</protein>
<dbReference type="Pfam" id="PF01966">
    <property type="entry name" value="HD"/>
    <property type="match status" value="1"/>
</dbReference>
<accession>A0A1G2T1Y7</accession>